<proteinExistence type="predicted"/>
<dbReference type="GeneID" id="66754497"/>
<dbReference type="EMBL" id="AE004969">
    <property type="protein sequence ID" value="AKO63824.1"/>
    <property type="molecule type" value="Genomic_DNA"/>
</dbReference>
<dbReference type="KEGG" id="ngo:NGO_11680"/>
<dbReference type="AlphaFoldDB" id="A0A0H4ITC4"/>
<keyword evidence="2" id="KW-1185">Reference proteome</keyword>
<dbReference type="STRING" id="242231.NGO_11680"/>
<accession>A0A0H4ITC4</accession>
<sequence>MPSEAAWAFRRHFLHLKQRIGNPAPPVHGNPHLKTICMPNHTPIPVSVICTLPVLGNHRFFAYNSRI</sequence>
<dbReference type="Proteomes" id="UP000000535">
    <property type="component" value="Chromosome"/>
</dbReference>
<evidence type="ECO:0000313" key="1">
    <source>
        <dbReference type="EMBL" id="AKO63824.1"/>
    </source>
</evidence>
<evidence type="ECO:0000313" key="2">
    <source>
        <dbReference type="Proteomes" id="UP000000535"/>
    </source>
</evidence>
<organism evidence="1 2">
    <name type="scientific">Neisseria gonorrhoeae (strain ATCC 700825 / FA 1090)</name>
    <dbReference type="NCBI Taxonomy" id="242231"/>
    <lineage>
        <taxon>Bacteria</taxon>
        <taxon>Pseudomonadati</taxon>
        <taxon>Pseudomonadota</taxon>
        <taxon>Betaproteobacteria</taxon>
        <taxon>Neisseriales</taxon>
        <taxon>Neisseriaceae</taxon>
        <taxon>Neisseria</taxon>
    </lineage>
</organism>
<gene>
    <name evidence="1" type="ORF">NGO_11680</name>
</gene>
<name>A0A0H4ITC4_NEIG1</name>
<dbReference type="RefSeq" id="WP_003696596.1">
    <property type="nucleotide sequence ID" value="NC_002946.2"/>
</dbReference>
<reference evidence="2" key="1">
    <citation type="submission" date="2003-03" db="EMBL/GenBank/DDBJ databases">
        <title>The complete genome sequence of Neisseria gonorrhoeae.</title>
        <authorList>
            <person name="Lewis L.A."/>
            <person name="Gillaspy A.F."/>
            <person name="McLaughlin R.E."/>
            <person name="Gipson M."/>
            <person name="Ducey T.F."/>
            <person name="Ownbey T."/>
            <person name="Hartman K."/>
            <person name="Nydick C."/>
            <person name="Carson M.B."/>
            <person name="Vaughn J."/>
            <person name="Thomson C."/>
            <person name="Song L."/>
            <person name="Lin S."/>
            <person name="Yuan X."/>
            <person name="Najar F."/>
            <person name="Zhan M."/>
            <person name="Ren Q."/>
            <person name="Zhu H."/>
            <person name="Qi S."/>
            <person name="Kenton S.M."/>
            <person name="Lai H."/>
            <person name="White J.D."/>
            <person name="Clifton S."/>
            <person name="Roe B.A."/>
            <person name="Dyer D.W."/>
        </authorList>
    </citation>
    <scope>NUCLEOTIDE SEQUENCE [LARGE SCALE GENOMIC DNA]</scope>
    <source>
        <strain evidence="2">ATCC 700825 / FA 1090</strain>
    </source>
</reference>
<protein>
    <submittedName>
        <fullName evidence="1">Uncharacterized protein</fullName>
    </submittedName>
</protein>